<dbReference type="EMBL" id="JAVLUS010000004">
    <property type="protein sequence ID" value="MDS1113380.1"/>
    <property type="molecule type" value="Genomic_DNA"/>
</dbReference>
<reference evidence="2 5" key="2">
    <citation type="submission" date="2023-08" db="EMBL/GenBank/DDBJ databases">
        <title>Bioegradation of LLDPE and BLDPE plastic by marine bacteria from coast plastic debris.</title>
        <authorList>
            <person name="Rong Z."/>
        </authorList>
    </citation>
    <scope>NUCLEOTIDE SEQUENCE [LARGE SCALE GENOMIC DNA]</scope>
    <source>
        <strain evidence="2 5">Z-2</strain>
    </source>
</reference>
<gene>
    <name evidence="2" type="ORF">RD149_06330</name>
    <name evidence="3" type="ORF">SAMN04488548_1343901</name>
</gene>
<dbReference type="InterPro" id="IPR029068">
    <property type="entry name" value="Glyas_Bleomycin-R_OHBP_Dase"/>
</dbReference>
<dbReference type="AlphaFoldDB" id="A0A1H2KXV8"/>
<evidence type="ECO:0000313" key="4">
    <source>
        <dbReference type="Proteomes" id="UP000183180"/>
    </source>
</evidence>
<evidence type="ECO:0000259" key="1">
    <source>
        <dbReference type="Pfam" id="PF13468"/>
    </source>
</evidence>
<name>A0A1H2KXV8_9ACTN</name>
<protein>
    <submittedName>
        <fullName evidence="3">Glyoxalase-like domain-containing protein</fullName>
    </submittedName>
    <submittedName>
        <fullName evidence="2">VOC family protein</fullName>
    </submittedName>
</protein>
<dbReference type="STRING" id="158898.SAMN04488548_1343901"/>
<dbReference type="Gene3D" id="3.10.180.10">
    <property type="entry name" value="2,3-Dihydroxybiphenyl 1,2-Dioxygenase, domain 1"/>
    <property type="match status" value="1"/>
</dbReference>
<accession>A0A1H2KXV8</accession>
<dbReference type="RefSeq" id="WP_074852421.1">
    <property type="nucleotide sequence ID" value="NZ_FNLM01000034.1"/>
</dbReference>
<dbReference type="InterPro" id="IPR025870">
    <property type="entry name" value="Glyoxalase-like_dom"/>
</dbReference>
<evidence type="ECO:0000313" key="5">
    <source>
        <dbReference type="Proteomes" id="UP001265083"/>
    </source>
</evidence>
<dbReference type="Proteomes" id="UP001265083">
    <property type="component" value="Unassembled WGS sequence"/>
</dbReference>
<reference evidence="3 4" key="1">
    <citation type="submission" date="2016-10" db="EMBL/GenBank/DDBJ databases">
        <authorList>
            <person name="de Groot N.N."/>
        </authorList>
    </citation>
    <scope>NUCLEOTIDE SEQUENCE [LARGE SCALE GENOMIC DNA]</scope>
    <source>
        <strain evidence="3 4">DSM 44215</strain>
    </source>
</reference>
<dbReference type="Pfam" id="PF13468">
    <property type="entry name" value="Glyoxalase_3"/>
    <property type="match status" value="1"/>
</dbReference>
<feature type="domain" description="Glyoxalase-like" evidence="1">
    <location>
        <begin position="6"/>
        <end position="116"/>
    </location>
</feature>
<evidence type="ECO:0000313" key="3">
    <source>
        <dbReference type="EMBL" id="SDU73126.1"/>
    </source>
</evidence>
<organism evidence="3 4">
    <name type="scientific">Gordonia westfalica</name>
    <dbReference type="NCBI Taxonomy" id="158898"/>
    <lineage>
        <taxon>Bacteria</taxon>
        <taxon>Bacillati</taxon>
        <taxon>Actinomycetota</taxon>
        <taxon>Actinomycetes</taxon>
        <taxon>Mycobacteriales</taxon>
        <taxon>Gordoniaceae</taxon>
        <taxon>Gordonia</taxon>
    </lineage>
</organism>
<dbReference type="SUPFAM" id="SSF54593">
    <property type="entry name" value="Glyoxalase/Bleomycin resistance protein/Dihydroxybiphenyl dioxygenase"/>
    <property type="match status" value="1"/>
</dbReference>
<dbReference type="EMBL" id="FNLM01000034">
    <property type="protein sequence ID" value="SDU73126.1"/>
    <property type="molecule type" value="Genomic_DNA"/>
</dbReference>
<sequence length="205" mass="21302">MLPACIDHIVISIPELDAGVESFRTIYGLETIGGGRHEGAGTENRIIPLDGSYLELVTVVDASSAAANPFGRLVAYGLEHSIPLTAWVVQVTEQSAALSHQHLRRDGVAVDLYGVEEVIGSGDRPFGLVRPAGQAFPGASPAGSYRLVDIQTVASGAEDPASVGGADVALSPIAIRGGRLSAVVLESPDGMSVTLDQHLLEVISR</sequence>
<keyword evidence="5" id="KW-1185">Reference proteome</keyword>
<dbReference type="Proteomes" id="UP000183180">
    <property type="component" value="Unassembled WGS sequence"/>
</dbReference>
<proteinExistence type="predicted"/>
<evidence type="ECO:0000313" key="2">
    <source>
        <dbReference type="EMBL" id="MDS1113380.1"/>
    </source>
</evidence>